<organism evidence="2 3">
    <name type="scientific">Labrys okinawensis</name>
    <dbReference type="NCBI Taxonomy" id="346911"/>
    <lineage>
        <taxon>Bacteria</taxon>
        <taxon>Pseudomonadati</taxon>
        <taxon>Pseudomonadota</taxon>
        <taxon>Alphaproteobacteria</taxon>
        <taxon>Hyphomicrobiales</taxon>
        <taxon>Xanthobacteraceae</taxon>
        <taxon>Labrys</taxon>
    </lineage>
</organism>
<dbReference type="EMBL" id="PUEJ01000005">
    <property type="protein sequence ID" value="PRH86564.1"/>
    <property type="molecule type" value="Genomic_DNA"/>
</dbReference>
<protein>
    <submittedName>
        <fullName evidence="2">Uncharacterized protein</fullName>
    </submittedName>
</protein>
<sequence length="1560" mass="167381">MGSQEEEALRLALLQQAIEEQQAEEAQAQDAQPPVTPQDIAAGQQLRDITRDPTEALDAQRASGVDPDPYVAMRQANPEGPDAAAQSATMPSMIHNTVSAFGGGAVEAGFQTYDFFAGPTPGDQKSDFRQWAEKKYRGHMDALGPAGGFVGGLGQFAGGMVGLGKFTEGLKVLPWIGRGIEALEGLAQGSKAVKAGVEATKATIVNTTMFDPHQERLSNVIEQFPQLRNPITGFLAAHPGDTDAEGRLKNALENLGIEATAGALLMGGMRLYKALSSGDREGITRASDEVLKTQSTIEAEAAAPQLGRDEHYLVRNGEVVGGDGSPQDGSSPSAPTTGLEGEVLPQDRSPAPGVPEDRRDLLDLGYTEQQLNRMTPEQVRDSRAAYSIMKKDAEHQASATKYWDGVGDAADRKDYLTEIARDIESGRVILPENPKDLALKDSSSVYGEGQLAAAAQDLRDWAKSEGLGEGPEATKEIIANLEAEIFDGVTRSDDGVYYKDIIKYLQRQDAGDLTGAPGSPVSGTFELGVADREAAGLPPAKGPGDVVYSIIRDGQPVGYVHATIRGNTARIEDIWSTTGQTRGALGPGVASQLLKQFQRAHPEVINLTGRRTTGARNGGREHGYADEGGVEVSVDIPKARTMAARSYLDASSGDRVSSGEGGTSNTQAPEGFDPALTGSIMKAIREDWDATDGAGKDWLEAVQSGERMASPPNSLPYHKMATPEEVESFINHAVEAVNKEGILDNLKGGAVLTDAKARERISQYAAIFNTDPNAMMSELAKAGEAAHDMFAHMEMGYLIANKMFKDAYVNSLAIQQGRLGQWGGNAVAATEEVQAQLARALQALGHANSIRAAGGRVVRRNRAEFAPDQATIDSLKTVNPDMLVQLMVDSAGDVRNLRKITQPSFLRRIQDFASYYYASNLLWGWKTQVNNIVSNTVTALVRPAERVIGSYTMGEAGASIRQQAVKQYLYMASSLPDAWNAAVEAFRLGDSRLAMHNLDLYGTPTQGNRALYRWKPWDSMANVTYNTMASFGNMGQMAVGGSLRFLAAADEAAKVITYRSIVGAKAHLEAVDLGLSGKELSEHVNSRLTAAFDDAGRATDMDAKREAQIATLSQDLDTGLIAAGARSFQSFAAQFPPARLFVPFVKTPANLVRYGINLTPGLNVLSKDFRDAFHGQKGDTPQQRRLFKAQARGQASLGLTFSLLTGVMAYNGMITGPGPGDSETRRNLMATGWKPFAYRRVNDDGSVTYTPLKDMLGPFAIPFTIAAAVGEASQHAGVDQSTVERTASALMLALTKGLADQTYLRNLHQAMDMLMSGEGRQVERQVGNIASNFVPASSLLRNANAAFVDDEMRDAVSIMDQMIATIPGLSSTVPPRRDIWGDPIHAKLGLSSTADGVVDLEMERLAMDTPDGRSIAHVTPTGTGYDLRDVTTEDGRNAYDRLQELSGHLPGAPSLKSQVAKVMQSEAYLKAPDGSSSVKGTKLYMLGSVINPYHEKAKKLLMKDRNVRKAMYTANEQVRAAYAAKQRDPNGALPQRDVLNDILGKFGMGGGEVSVPERSS</sequence>
<feature type="region of interest" description="Disordered" evidence="1">
    <location>
        <begin position="317"/>
        <end position="358"/>
    </location>
</feature>
<dbReference type="OrthoDB" id="7029574at2"/>
<proteinExistence type="predicted"/>
<feature type="compositionally biased region" description="Low complexity" evidence="1">
    <location>
        <begin position="21"/>
        <end position="32"/>
    </location>
</feature>
<evidence type="ECO:0000313" key="3">
    <source>
        <dbReference type="Proteomes" id="UP000237682"/>
    </source>
</evidence>
<feature type="region of interest" description="Disordered" evidence="1">
    <location>
        <begin position="21"/>
        <end position="69"/>
    </location>
</feature>
<feature type="region of interest" description="Disordered" evidence="1">
    <location>
        <begin position="649"/>
        <end position="674"/>
    </location>
</feature>
<evidence type="ECO:0000256" key="1">
    <source>
        <dbReference type="SAM" id="MobiDB-lite"/>
    </source>
</evidence>
<dbReference type="Proteomes" id="UP000237682">
    <property type="component" value="Unassembled WGS sequence"/>
</dbReference>
<name>A0A2S9QB56_9HYPH</name>
<reference evidence="2 3" key="1">
    <citation type="submission" date="2018-02" db="EMBL/GenBank/DDBJ databases">
        <title>Whole genome sequencing of endophytic bacterium.</title>
        <authorList>
            <person name="Eedara R."/>
            <person name="Podile A.R."/>
        </authorList>
    </citation>
    <scope>NUCLEOTIDE SEQUENCE [LARGE SCALE GENOMIC DNA]</scope>
    <source>
        <strain evidence="2 3">RP1T</strain>
    </source>
</reference>
<keyword evidence="3" id="KW-1185">Reference proteome</keyword>
<comment type="caution">
    <text evidence="2">The sequence shown here is derived from an EMBL/GenBank/DDBJ whole genome shotgun (WGS) entry which is preliminary data.</text>
</comment>
<dbReference type="RefSeq" id="WP_105862794.1">
    <property type="nucleotide sequence ID" value="NZ_PUEJ01000005.1"/>
</dbReference>
<gene>
    <name evidence="2" type="ORF">C5L14_14615</name>
</gene>
<accession>A0A2S9QB56</accession>
<evidence type="ECO:0000313" key="2">
    <source>
        <dbReference type="EMBL" id="PRH86564.1"/>
    </source>
</evidence>